<dbReference type="SUPFAM" id="SSF110857">
    <property type="entry name" value="Gamma-glutamyl cyclotransferase-like"/>
    <property type="match status" value="1"/>
</dbReference>
<dbReference type="InterPro" id="IPR009288">
    <property type="entry name" value="AIG2-like_dom"/>
</dbReference>
<dbReference type="Gene3D" id="3.10.490.10">
    <property type="entry name" value="Gamma-glutamyl cyclotransferase-like"/>
    <property type="match status" value="1"/>
</dbReference>
<comment type="caution">
    <text evidence="2">The sequence shown here is derived from an EMBL/GenBank/DDBJ whole genome shotgun (WGS) entry which is preliminary data.</text>
</comment>
<name>A0ABR7XA80_9SPHI</name>
<keyword evidence="3" id="KW-1185">Reference proteome</keyword>
<dbReference type="CDD" id="cd06661">
    <property type="entry name" value="GGCT_like"/>
    <property type="match status" value="1"/>
</dbReference>
<dbReference type="RefSeq" id="WP_191177286.1">
    <property type="nucleotide sequence ID" value="NZ_JACWMW010000005.1"/>
</dbReference>
<dbReference type="InterPro" id="IPR013024">
    <property type="entry name" value="GGCT-like"/>
</dbReference>
<evidence type="ECO:0000313" key="3">
    <source>
        <dbReference type="Proteomes" id="UP000618754"/>
    </source>
</evidence>
<protein>
    <submittedName>
        <fullName evidence="2">Gamma-glutamylcyclotransferase</fullName>
    </submittedName>
</protein>
<dbReference type="Proteomes" id="UP000618754">
    <property type="component" value="Unassembled WGS sequence"/>
</dbReference>
<organism evidence="2 3">
    <name type="scientific">Mucilaginibacter rigui</name>
    <dbReference type="NCBI Taxonomy" id="534635"/>
    <lineage>
        <taxon>Bacteria</taxon>
        <taxon>Pseudomonadati</taxon>
        <taxon>Bacteroidota</taxon>
        <taxon>Sphingobacteriia</taxon>
        <taxon>Sphingobacteriales</taxon>
        <taxon>Sphingobacteriaceae</taxon>
        <taxon>Mucilaginibacter</taxon>
    </lineage>
</organism>
<dbReference type="Pfam" id="PF06094">
    <property type="entry name" value="GGACT"/>
    <property type="match status" value="1"/>
</dbReference>
<sequence>MIDFLFVYGTLLQPGNPFAHYLSQYCTYISSGKLKGLLYDIGEYPGAILTDNTDHYIYGSIFKLHHPEENLRVIDDYEGYGPEQSQPNLYIRSVASIETHNGFINAWIYLYNLPTYRLPQIKSGNYAEYIKQKKSPGS</sequence>
<proteinExistence type="predicted"/>
<evidence type="ECO:0000313" key="2">
    <source>
        <dbReference type="EMBL" id="MBD1387446.1"/>
    </source>
</evidence>
<feature type="domain" description="Gamma-glutamylcyclotransferase AIG2-like" evidence="1">
    <location>
        <begin position="5"/>
        <end position="127"/>
    </location>
</feature>
<reference evidence="2 3" key="1">
    <citation type="submission" date="2020-09" db="EMBL/GenBank/DDBJ databases">
        <title>Novel species of Mucilaginibacter isolated from a glacier on the Tibetan Plateau.</title>
        <authorList>
            <person name="Liu Q."/>
            <person name="Xin Y.-H."/>
        </authorList>
    </citation>
    <scope>NUCLEOTIDE SEQUENCE [LARGE SCALE GENOMIC DNA]</scope>
    <source>
        <strain evidence="2 3">CGMCC 1.13878</strain>
    </source>
</reference>
<gene>
    <name evidence="2" type="ORF">IDJ75_19325</name>
</gene>
<evidence type="ECO:0000259" key="1">
    <source>
        <dbReference type="Pfam" id="PF06094"/>
    </source>
</evidence>
<dbReference type="InterPro" id="IPR036568">
    <property type="entry name" value="GGCT-like_sf"/>
</dbReference>
<accession>A0ABR7XA80</accession>
<dbReference type="EMBL" id="JACWMW010000005">
    <property type="protein sequence ID" value="MBD1387446.1"/>
    <property type="molecule type" value="Genomic_DNA"/>
</dbReference>